<keyword evidence="11" id="KW-0969">Cilium</keyword>
<evidence type="ECO:0000256" key="7">
    <source>
        <dbReference type="ARBA" id="ARBA00023136"/>
    </source>
</evidence>
<comment type="caution">
    <text evidence="11">The sequence shown here is derived from an EMBL/GenBank/DDBJ whole genome shotgun (WGS) entry which is preliminary data.</text>
</comment>
<dbReference type="InterPro" id="IPR006303">
    <property type="entry name" value="FliR"/>
</dbReference>
<protein>
    <recommendedName>
        <fullName evidence="3 9">Flagellar biosynthetic protein FliR</fullName>
    </recommendedName>
</protein>
<keyword evidence="12" id="KW-1185">Reference proteome</keyword>
<evidence type="ECO:0000256" key="8">
    <source>
        <dbReference type="ARBA" id="ARBA00023143"/>
    </source>
</evidence>
<evidence type="ECO:0000256" key="6">
    <source>
        <dbReference type="ARBA" id="ARBA00022989"/>
    </source>
</evidence>
<dbReference type="EMBL" id="JACIEV010000001">
    <property type="protein sequence ID" value="MBB4152344.1"/>
    <property type="molecule type" value="Genomic_DNA"/>
</dbReference>
<keyword evidence="4 10" id="KW-1003">Cell membrane</keyword>
<name>A0A840F972_9SPHN</name>
<dbReference type="PANTHER" id="PTHR30065:SF8">
    <property type="entry name" value="FLAGELLAR BIOSYNTHETIC PROTEIN FLIR"/>
    <property type="match status" value="1"/>
</dbReference>
<dbReference type="Pfam" id="PF01311">
    <property type="entry name" value="Bac_export_1"/>
    <property type="match status" value="1"/>
</dbReference>
<feature type="transmembrane region" description="Helical" evidence="10">
    <location>
        <begin position="208"/>
        <end position="237"/>
    </location>
</feature>
<organism evidence="11 12">
    <name type="scientific">Sphingomonas jinjuensis</name>
    <dbReference type="NCBI Taxonomy" id="535907"/>
    <lineage>
        <taxon>Bacteria</taxon>
        <taxon>Pseudomonadati</taxon>
        <taxon>Pseudomonadota</taxon>
        <taxon>Alphaproteobacteria</taxon>
        <taxon>Sphingomonadales</taxon>
        <taxon>Sphingomonadaceae</taxon>
        <taxon>Sphingomonas</taxon>
    </lineage>
</organism>
<dbReference type="NCBIfam" id="TIGR01400">
    <property type="entry name" value="fliR"/>
    <property type="match status" value="1"/>
</dbReference>
<dbReference type="GO" id="GO:0009425">
    <property type="term" value="C:bacterial-type flagellum basal body"/>
    <property type="evidence" value="ECO:0007669"/>
    <property type="project" value="UniProtKB-SubCell"/>
</dbReference>
<evidence type="ECO:0000256" key="5">
    <source>
        <dbReference type="ARBA" id="ARBA00022692"/>
    </source>
</evidence>
<accession>A0A840F972</accession>
<dbReference type="GO" id="GO:0006605">
    <property type="term" value="P:protein targeting"/>
    <property type="evidence" value="ECO:0007669"/>
    <property type="project" value="UniProtKB-UniRule"/>
</dbReference>
<evidence type="ECO:0000256" key="9">
    <source>
        <dbReference type="NCBIfam" id="TIGR01400"/>
    </source>
</evidence>
<comment type="similarity">
    <text evidence="2 10">Belongs to the FliR/MopE/SpaR family.</text>
</comment>
<gene>
    <name evidence="11" type="ORF">GGQ80_000220</name>
</gene>
<evidence type="ECO:0000256" key="1">
    <source>
        <dbReference type="ARBA" id="ARBA00002578"/>
    </source>
</evidence>
<reference evidence="11 12" key="1">
    <citation type="submission" date="2020-08" db="EMBL/GenBank/DDBJ databases">
        <title>Genomic Encyclopedia of Type Strains, Phase IV (KMG-IV): sequencing the most valuable type-strain genomes for metagenomic binning, comparative biology and taxonomic classification.</title>
        <authorList>
            <person name="Goeker M."/>
        </authorList>
    </citation>
    <scope>NUCLEOTIDE SEQUENCE [LARGE SCALE GENOMIC DNA]</scope>
    <source>
        <strain evidence="11 12">YC6723</strain>
    </source>
</reference>
<feature type="transmembrane region" description="Helical" evidence="10">
    <location>
        <begin position="75"/>
        <end position="95"/>
    </location>
</feature>
<dbReference type="GO" id="GO:0005886">
    <property type="term" value="C:plasma membrane"/>
    <property type="evidence" value="ECO:0007669"/>
    <property type="project" value="UniProtKB-SubCell"/>
</dbReference>
<keyword evidence="6 10" id="KW-1133">Transmembrane helix</keyword>
<keyword evidence="8 10" id="KW-0975">Bacterial flagellum</keyword>
<feature type="transmembrane region" description="Helical" evidence="10">
    <location>
        <begin position="101"/>
        <end position="124"/>
    </location>
</feature>
<sequence>MHDARRGEAASSDGCFAPPAGRASVARGACALAGCAVLGFGLAIEPQLWALIFVMVRIGAAFIAAPVFGAVTIPLPVRVALTGSIGLLVLAAHPITPPAQVFATTTILSVAAEALVGFSIGFVLQAAFAAPLVASEVIGTSMGIGFASTIDPQNGRSTPALGQFMSVMLTLLFLSVDGHLVLVDLLVRSYDTMPPGAAWLTAVQLKSIALFGGYIFLAGLLLALPVGFLLLCLNLVVGMMSRAAPALNLFSVGLPASLAVGVIALATAFPAMGDYMLVIIRESLDAIQTLVTG</sequence>
<evidence type="ECO:0000313" key="12">
    <source>
        <dbReference type="Proteomes" id="UP000529795"/>
    </source>
</evidence>
<dbReference type="PANTHER" id="PTHR30065">
    <property type="entry name" value="FLAGELLAR BIOSYNTHETIC PROTEIN FLIR"/>
    <property type="match status" value="1"/>
</dbReference>
<evidence type="ECO:0000256" key="10">
    <source>
        <dbReference type="RuleBase" id="RU362071"/>
    </source>
</evidence>
<dbReference type="InterPro" id="IPR002010">
    <property type="entry name" value="T3SS_IM_R"/>
</dbReference>
<feature type="transmembrane region" description="Helical" evidence="10">
    <location>
        <begin position="131"/>
        <end position="150"/>
    </location>
</feature>
<evidence type="ECO:0000313" key="11">
    <source>
        <dbReference type="EMBL" id="MBB4152344.1"/>
    </source>
</evidence>
<dbReference type="Proteomes" id="UP000529795">
    <property type="component" value="Unassembled WGS sequence"/>
</dbReference>
<keyword evidence="5 10" id="KW-0812">Transmembrane</keyword>
<evidence type="ECO:0000256" key="4">
    <source>
        <dbReference type="ARBA" id="ARBA00022475"/>
    </source>
</evidence>
<feature type="transmembrane region" description="Helical" evidence="10">
    <location>
        <begin position="48"/>
        <end position="68"/>
    </location>
</feature>
<comment type="function">
    <text evidence="1 10">Role in flagellar biosynthesis.</text>
</comment>
<evidence type="ECO:0000256" key="2">
    <source>
        <dbReference type="ARBA" id="ARBA00009772"/>
    </source>
</evidence>
<keyword evidence="7 10" id="KW-0472">Membrane</keyword>
<dbReference type="AlphaFoldDB" id="A0A840F972"/>
<keyword evidence="11" id="KW-0282">Flagellum</keyword>
<evidence type="ECO:0000256" key="3">
    <source>
        <dbReference type="ARBA" id="ARBA00021717"/>
    </source>
</evidence>
<dbReference type="PRINTS" id="PR00953">
    <property type="entry name" value="TYPE3IMRPROT"/>
</dbReference>
<proteinExistence type="inferred from homology"/>
<keyword evidence="11" id="KW-0966">Cell projection</keyword>
<feature type="transmembrane region" description="Helical" evidence="10">
    <location>
        <begin position="162"/>
        <end position="187"/>
    </location>
</feature>
<dbReference type="GO" id="GO:0044780">
    <property type="term" value="P:bacterial-type flagellum assembly"/>
    <property type="evidence" value="ECO:0007669"/>
    <property type="project" value="UniProtKB-UniRule"/>
</dbReference>
<comment type="subcellular location">
    <subcellularLocation>
        <location evidence="10">Cell membrane</location>
        <topology evidence="10">Multi-pass membrane protein</topology>
    </subcellularLocation>
    <subcellularLocation>
        <location evidence="10">Bacterial flagellum basal body</location>
    </subcellularLocation>
</comment>
<feature type="transmembrane region" description="Helical" evidence="10">
    <location>
        <begin position="249"/>
        <end position="271"/>
    </location>
</feature>